<proteinExistence type="predicted"/>
<evidence type="ECO:0000313" key="2">
    <source>
        <dbReference type="EMBL" id="CAH2108762.1"/>
    </source>
</evidence>
<comment type="caution">
    <text evidence="2">The sequence shown here is derived from an EMBL/GenBank/DDBJ whole genome shotgun (WGS) entry which is preliminary data.</text>
</comment>
<dbReference type="Proteomes" id="UP001153954">
    <property type="component" value="Unassembled WGS sequence"/>
</dbReference>
<name>A0AAU9V9V1_EUPED</name>
<accession>A0AAU9V9V1</accession>
<evidence type="ECO:0000313" key="3">
    <source>
        <dbReference type="Proteomes" id="UP001153954"/>
    </source>
</evidence>
<feature type="compositionally biased region" description="Polar residues" evidence="1">
    <location>
        <begin position="56"/>
        <end position="68"/>
    </location>
</feature>
<feature type="region of interest" description="Disordered" evidence="1">
    <location>
        <begin position="26"/>
        <end position="68"/>
    </location>
</feature>
<gene>
    <name evidence="2" type="ORF">EEDITHA_LOCUS22668</name>
</gene>
<evidence type="ECO:0000256" key="1">
    <source>
        <dbReference type="SAM" id="MobiDB-lite"/>
    </source>
</evidence>
<reference evidence="2" key="1">
    <citation type="submission" date="2022-03" db="EMBL/GenBank/DDBJ databases">
        <authorList>
            <person name="Tunstrom K."/>
        </authorList>
    </citation>
    <scope>NUCLEOTIDE SEQUENCE</scope>
</reference>
<protein>
    <submittedName>
        <fullName evidence="2">Uncharacterized protein</fullName>
    </submittedName>
</protein>
<sequence>MEVPTIIEISEVPQIIDEVILPPPIEYAGDSEAGDDGETAVSIEMQPPPTGTQPPLTNSMSNFNKLIH</sequence>
<dbReference type="EMBL" id="CAKOGL010000035">
    <property type="protein sequence ID" value="CAH2108762.1"/>
    <property type="molecule type" value="Genomic_DNA"/>
</dbReference>
<organism evidence="2 3">
    <name type="scientific">Euphydryas editha</name>
    <name type="common">Edith's checkerspot</name>
    <dbReference type="NCBI Taxonomy" id="104508"/>
    <lineage>
        <taxon>Eukaryota</taxon>
        <taxon>Metazoa</taxon>
        <taxon>Ecdysozoa</taxon>
        <taxon>Arthropoda</taxon>
        <taxon>Hexapoda</taxon>
        <taxon>Insecta</taxon>
        <taxon>Pterygota</taxon>
        <taxon>Neoptera</taxon>
        <taxon>Endopterygota</taxon>
        <taxon>Lepidoptera</taxon>
        <taxon>Glossata</taxon>
        <taxon>Ditrysia</taxon>
        <taxon>Papilionoidea</taxon>
        <taxon>Nymphalidae</taxon>
        <taxon>Nymphalinae</taxon>
        <taxon>Euphydryas</taxon>
    </lineage>
</organism>
<dbReference type="AlphaFoldDB" id="A0AAU9V9V1"/>
<keyword evidence="3" id="KW-1185">Reference proteome</keyword>